<name>A0A843R007_LIMFE</name>
<organism evidence="1 2">
    <name type="scientific">Limosilactobacillus fermentum</name>
    <name type="common">Lactobacillus fermentum</name>
    <dbReference type="NCBI Taxonomy" id="1613"/>
    <lineage>
        <taxon>Bacteria</taxon>
        <taxon>Bacillati</taxon>
        <taxon>Bacillota</taxon>
        <taxon>Bacilli</taxon>
        <taxon>Lactobacillales</taxon>
        <taxon>Lactobacillaceae</taxon>
        <taxon>Limosilactobacillus</taxon>
    </lineage>
</organism>
<dbReference type="EMBL" id="WHJL01000002">
    <property type="protein sequence ID" value="MPQ34480.1"/>
    <property type="molecule type" value="Genomic_DNA"/>
</dbReference>
<evidence type="ECO:0000313" key="1">
    <source>
        <dbReference type="EMBL" id="MPQ34480.1"/>
    </source>
</evidence>
<dbReference type="AlphaFoldDB" id="A0A843R007"/>
<protein>
    <submittedName>
        <fullName evidence="1">ImmA/IrrE family metallo-endopeptidase</fullName>
    </submittedName>
</protein>
<accession>A0A843R007</accession>
<comment type="caution">
    <text evidence="1">The sequence shown here is derived from an EMBL/GenBank/DDBJ whole genome shotgun (WGS) entry which is preliminary data.</text>
</comment>
<gene>
    <name evidence="1" type="ORF">GC247_00735</name>
</gene>
<sequence length="128" mass="14435">MTKMDELITYLVNWGFDHGFGVTFTDQLPASLAGFSSQKDKAVWINTSWRKKPEYGFVVAHEMGHLIDGDEGINRYSSPSLSIKNEYAANVYGVKLIKNYAIRLDIEINNRTAFCQIFGIPLVLADLI</sequence>
<dbReference type="Proteomes" id="UP000466799">
    <property type="component" value="Unassembled WGS sequence"/>
</dbReference>
<reference evidence="1 2" key="1">
    <citation type="submission" date="2019-10" db="EMBL/GenBank/DDBJ databases">
        <title>Genome Sequencing and assembly of Lactobacillus fermentum I2, a lactic acid bacteria.</title>
        <authorList>
            <person name="Lopes L.S."/>
            <person name="Persinoti G.F."/>
            <person name="Riano-Pachon D.M."/>
            <person name="Labate C.A."/>
        </authorList>
    </citation>
    <scope>NUCLEOTIDE SEQUENCE [LARGE SCALE GENOMIC DNA]</scope>
    <source>
        <strain evidence="1 2">I2</strain>
    </source>
</reference>
<evidence type="ECO:0000313" key="2">
    <source>
        <dbReference type="Proteomes" id="UP000466799"/>
    </source>
</evidence>
<proteinExistence type="predicted"/>